<dbReference type="EMBL" id="CM009757">
    <property type="protein sequence ID" value="PUZ39167.1"/>
    <property type="molecule type" value="Genomic_DNA"/>
</dbReference>
<dbReference type="Proteomes" id="UP000244336">
    <property type="component" value="Chromosome 9"/>
</dbReference>
<keyword evidence="3" id="KW-1185">Reference proteome</keyword>
<organism evidence="2 3">
    <name type="scientific">Panicum hallii var. hallii</name>
    <dbReference type="NCBI Taxonomy" id="1504633"/>
    <lineage>
        <taxon>Eukaryota</taxon>
        <taxon>Viridiplantae</taxon>
        <taxon>Streptophyta</taxon>
        <taxon>Embryophyta</taxon>
        <taxon>Tracheophyta</taxon>
        <taxon>Spermatophyta</taxon>
        <taxon>Magnoliopsida</taxon>
        <taxon>Liliopsida</taxon>
        <taxon>Poales</taxon>
        <taxon>Poaceae</taxon>
        <taxon>PACMAD clade</taxon>
        <taxon>Panicoideae</taxon>
        <taxon>Panicodae</taxon>
        <taxon>Paniceae</taxon>
        <taxon>Panicinae</taxon>
        <taxon>Panicum</taxon>
        <taxon>Panicum sect. Panicum</taxon>
    </lineage>
</organism>
<protein>
    <submittedName>
        <fullName evidence="2">Uncharacterized protein</fullName>
    </submittedName>
</protein>
<reference evidence="2 3" key="1">
    <citation type="submission" date="2018-04" db="EMBL/GenBank/DDBJ databases">
        <title>WGS assembly of Panicum hallii var. hallii HAL2.</title>
        <authorList>
            <person name="Lovell J."/>
            <person name="Jenkins J."/>
            <person name="Lowry D."/>
            <person name="Mamidi S."/>
            <person name="Sreedasyam A."/>
            <person name="Weng X."/>
            <person name="Barry K."/>
            <person name="Bonette J."/>
            <person name="Campitelli B."/>
            <person name="Daum C."/>
            <person name="Gordon S."/>
            <person name="Gould B."/>
            <person name="Lipzen A."/>
            <person name="MacQueen A."/>
            <person name="Palacio-Mejia J."/>
            <person name="Plott C."/>
            <person name="Shakirov E."/>
            <person name="Shu S."/>
            <person name="Yoshinaga Y."/>
            <person name="Zane M."/>
            <person name="Rokhsar D."/>
            <person name="Grimwood J."/>
            <person name="Schmutz J."/>
            <person name="Juenger T."/>
        </authorList>
    </citation>
    <scope>NUCLEOTIDE SEQUENCE [LARGE SCALE GENOMIC DNA]</scope>
    <source>
        <strain evidence="3">cv. HAL2</strain>
    </source>
</reference>
<evidence type="ECO:0000313" key="3">
    <source>
        <dbReference type="Proteomes" id="UP000244336"/>
    </source>
</evidence>
<gene>
    <name evidence="2" type="ORF">GQ55_9G263500</name>
</gene>
<dbReference type="AlphaFoldDB" id="A0A2T7C767"/>
<name>A0A2T7C767_9POAL</name>
<sequence>MAFGGGGVDSGRFGREELGQGLGKVERWLVKALAEGIEARRPELASAAAALLGSGRGRTSFVAKEKEGDWEGRGTAWSGAERVETGARRGQLGAWRPGAAMAGRRQPRGSRSLPRAEEREGREKEPGSNDV</sequence>
<proteinExistence type="predicted"/>
<feature type="compositionally biased region" description="Basic and acidic residues" evidence="1">
    <location>
        <begin position="114"/>
        <end position="131"/>
    </location>
</feature>
<evidence type="ECO:0000313" key="2">
    <source>
        <dbReference type="EMBL" id="PUZ39167.1"/>
    </source>
</evidence>
<dbReference type="Gramene" id="PUZ39167">
    <property type="protein sequence ID" value="PUZ39167"/>
    <property type="gene ID" value="GQ55_9G263500"/>
</dbReference>
<evidence type="ECO:0000256" key="1">
    <source>
        <dbReference type="SAM" id="MobiDB-lite"/>
    </source>
</evidence>
<accession>A0A2T7C767</accession>
<feature type="region of interest" description="Disordered" evidence="1">
    <location>
        <begin position="85"/>
        <end position="131"/>
    </location>
</feature>